<feature type="transmembrane region" description="Helical" evidence="1">
    <location>
        <begin position="62"/>
        <end position="81"/>
    </location>
</feature>
<name>A0A976IDY5_BRELC</name>
<feature type="transmembrane region" description="Helical" evidence="1">
    <location>
        <begin position="212"/>
        <end position="233"/>
    </location>
</feature>
<keyword evidence="3" id="KW-1185">Reference proteome</keyword>
<comment type="caution">
    <text evidence="2">The sequence shown here is derived from an EMBL/GenBank/DDBJ whole genome shotgun (WGS) entry which is preliminary data.</text>
</comment>
<gene>
    <name evidence="2" type="ORF">CCR75_009831</name>
</gene>
<dbReference type="RefSeq" id="XP_067817643.1">
    <property type="nucleotide sequence ID" value="XM_067967867.1"/>
</dbReference>
<keyword evidence="1" id="KW-0812">Transmembrane</keyword>
<evidence type="ECO:0000313" key="3">
    <source>
        <dbReference type="Proteomes" id="UP000294530"/>
    </source>
</evidence>
<dbReference type="AlphaFoldDB" id="A0A976IDY5"/>
<evidence type="ECO:0000313" key="2">
    <source>
        <dbReference type="EMBL" id="TDH68144.1"/>
    </source>
</evidence>
<feature type="transmembrane region" description="Helical" evidence="1">
    <location>
        <begin position="87"/>
        <end position="115"/>
    </location>
</feature>
<dbReference type="KEGG" id="blac:94353538"/>
<dbReference type="GeneID" id="94353538"/>
<dbReference type="Proteomes" id="UP000294530">
    <property type="component" value="Unassembled WGS sequence"/>
</dbReference>
<accession>A0A976IDY5</accession>
<protein>
    <recommendedName>
        <fullName evidence="4">RxLR effector candidate protein</fullName>
    </recommendedName>
</protein>
<feature type="transmembrane region" description="Helical" evidence="1">
    <location>
        <begin position="245"/>
        <end position="267"/>
    </location>
</feature>
<keyword evidence="1" id="KW-1133">Transmembrane helix</keyword>
<evidence type="ECO:0008006" key="4">
    <source>
        <dbReference type="Google" id="ProtNLM"/>
    </source>
</evidence>
<feature type="transmembrane region" description="Helical" evidence="1">
    <location>
        <begin position="127"/>
        <end position="150"/>
    </location>
</feature>
<feature type="transmembrane region" description="Helical" evidence="1">
    <location>
        <begin position="170"/>
        <end position="191"/>
    </location>
</feature>
<feature type="transmembrane region" description="Helical" evidence="1">
    <location>
        <begin position="20"/>
        <end position="42"/>
    </location>
</feature>
<organism evidence="2 3">
    <name type="scientific">Bremia lactucae</name>
    <name type="common">Lettuce downy mildew</name>
    <dbReference type="NCBI Taxonomy" id="4779"/>
    <lineage>
        <taxon>Eukaryota</taxon>
        <taxon>Sar</taxon>
        <taxon>Stramenopiles</taxon>
        <taxon>Oomycota</taxon>
        <taxon>Peronosporomycetes</taxon>
        <taxon>Peronosporales</taxon>
        <taxon>Peronosporaceae</taxon>
        <taxon>Bremia</taxon>
    </lineage>
</organism>
<evidence type="ECO:0000256" key="1">
    <source>
        <dbReference type="SAM" id="Phobius"/>
    </source>
</evidence>
<sequence length="346" mass="39145">MPINTFADDEDGEALLQRQIAMLRLCGGLSLLFYGALSLAIIWRTSLHFLYSSNGAKKAFHVTLLISTLLLLPHAIEWIWFPTPQAWMVMYVCRLYSLLLFSICKSYLAVCWAGVVSAGQQLARHRVTNFVTGLNILLILWGLVIPILLFKFSDNTRGRNRFMRSTLRYAMTYSGFVVVFTYCVLLGYQGFRLRRRLLLARGAVPTESLTRSLNQLILAISIFLVSDVVRMLALLLNESEAAMPIVVYLILYSVIPHIFPTICMLYLMRRLTGRSGSEVNVVQLKVNRSKGSMSKYMTEHDSDGSTGSDGASRETVVIRVQGGKLQAQRHCIDLQVKSEQEYFEYS</sequence>
<dbReference type="EMBL" id="SHOA02000139">
    <property type="protein sequence ID" value="TDH68144.1"/>
    <property type="molecule type" value="Genomic_DNA"/>
</dbReference>
<proteinExistence type="predicted"/>
<reference evidence="2 3" key="1">
    <citation type="journal article" date="2021" name="Genome Biol.">
        <title>AFLAP: assembly-free linkage analysis pipeline using k-mers from genome sequencing data.</title>
        <authorList>
            <person name="Fletcher K."/>
            <person name="Zhang L."/>
            <person name="Gil J."/>
            <person name="Han R."/>
            <person name="Cavanaugh K."/>
            <person name="Michelmore R."/>
        </authorList>
    </citation>
    <scope>NUCLEOTIDE SEQUENCE [LARGE SCALE GENOMIC DNA]</scope>
    <source>
        <strain evidence="2 3">SF5</strain>
    </source>
</reference>
<dbReference type="OrthoDB" id="74860at2759"/>
<keyword evidence="1" id="KW-0472">Membrane</keyword>